<comment type="similarity">
    <text evidence="6">Belongs to the glycosyl hydrolase 16 family.</text>
</comment>
<evidence type="ECO:0000256" key="6">
    <source>
        <dbReference type="RuleBase" id="RU361120"/>
    </source>
</evidence>
<feature type="active site" description="Proton donor" evidence="5">
    <location>
        <position position="111"/>
    </location>
</feature>
<dbReference type="InterPro" id="IPR010713">
    <property type="entry name" value="XET_C"/>
</dbReference>
<dbReference type="PANTHER" id="PTHR31062">
    <property type="entry name" value="XYLOGLUCAN ENDOTRANSGLUCOSYLASE/HYDROLASE PROTEIN 8-RELATED"/>
    <property type="match status" value="1"/>
</dbReference>
<dbReference type="InterPro" id="IPR016455">
    <property type="entry name" value="XTH"/>
</dbReference>
<keyword evidence="1 6" id="KW-0808">Transferase</keyword>
<proteinExistence type="inferred from homology"/>
<keyword evidence="6" id="KW-0732">Signal</keyword>
<dbReference type="GO" id="GO:0010411">
    <property type="term" value="P:xyloglucan metabolic process"/>
    <property type="evidence" value="ECO:0007669"/>
    <property type="project" value="InterPro"/>
</dbReference>
<keyword evidence="6" id="KW-0961">Cell wall biogenesis/degradation</keyword>
<dbReference type="InterPro" id="IPR013320">
    <property type="entry name" value="ConA-like_dom_sf"/>
</dbReference>
<feature type="domain" description="GH16" evidence="8">
    <location>
        <begin position="17"/>
        <end position="222"/>
    </location>
</feature>
<dbReference type="GO" id="GO:0048046">
    <property type="term" value="C:apoplast"/>
    <property type="evidence" value="ECO:0007669"/>
    <property type="project" value="UniProtKB-SubCell"/>
</dbReference>
<evidence type="ECO:0000256" key="1">
    <source>
        <dbReference type="ARBA" id="ARBA00022679"/>
    </source>
</evidence>
<keyword evidence="6" id="KW-0964">Secreted</keyword>
<feature type="compositionally biased region" description="Polar residues" evidence="7">
    <location>
        <begin position="327"/>
        <end position="337"/>
    </location>
</feature>
<dbReference type="GO" id="GO:0016762">
    <property type="term" value="F:xyloglucan:xyloglucosyl transferase activity"/>
    <property type="evidence" value="ECO:0007669"/>
    <property type="project" value="UniProtKB-EC"/>
</dbReference>
<dbReference type="Pfam" id="PF00722">
    <property type="entry name" value="Glyco_hydro_16"/>
    <property type="match status" value="1"/>
</dbReference>
<dbReference type="AlphaFoldDB" id="A0A833QDF7"/>
<comment type="subcellular location">
    <subcellularLocation>
        <location evidence="6">Secreted</location>
        <location evidence="6">Cell wall</location>
    </subcellularLocation>
    <subcellularLocation>
        <location evidence="6">Secreted</location>
        <location evidence="6">Extracellular space</location>
        <location evidence="6">Apoplast</location>
    </subcellularLocation>
</comment>
<comment type="function">
    <text evidence="6">Catalyzes xyloglucan endohydrolysis (XEH) and/or endotransglycosylation (XET). Cleaves and religates xyloglucan polymers, an essential constituent of the primary cell wall, and thereby participates in cell wall construction of growing tissues.</text>
</comment>
<dbReference type="SUPFAM" id="SSF49899">
    <property type="entry name" value="Concanavalin A-like lectins/glucanases"/>
    <property type="match status" value="1"/>
</dbReference>
<dbReference type="InterPro" id="IPR000757">
    <property type="entry name" value="Beta-glucanase-like"/>
</dbReference>
<dbReference type="GO" id="GO:0071555">
    <property type="term" value="P:cell wall organization"/>
    <property type="evidence" value="ECO:0007669"/>
    <property type="project" value="UniProtKB-KW"/>
</dbReference>
<feature type="signal peptide" evidence="6">
    <location>
        <begin position="1"/>
        <end position="22"/>
    </location>
</feature>
<dbReference type="InterPro" id="IPR044791">
    <property type="entry name" value="Beta-glucanase/XTH"/>
</dbReference>
<feature type="compositionally biased region" description="Basic residues" evidence="7">
    <location>
        <begin position="311"/>
        <end position="322"/>
    </location>
</feature>
<evidence type="ECO:0000313" key="9">
    <source>
        <dbReference type="EMBL" id="KAF3324820.1"/>
    </source>
</evidence>
<keyword evidence="3" id="KW-1015">Disulfide bond</keyword>
<dbReference type="Gene3D" id="2.60.120.200">
    <property type="match status" value="1"/>
</dbReference>
<evidence type="ECO:0000256" key="3">
    <source>
        <dbReference type="ARBA" id="ARBA00023157"/>
    </source>
</evidence>
<dbReference type="EC" id="2.4.1.207" evidence="6"/>
<dbReference type="OrthoDB" id="4781at2759"/>
<gene>
    <name evidence="9" type="ORF">FCM35_KLT10977</name>
</gene>
<reference evidence="9" key="1">
    <citation type="submission" date="2020-01" db="EMBL/GenBank/DDBJ databases">
        <title>Genome sequence of Kobresia littledalei, the first chromosome-level genome in the family Cyperaceae.</title>
        <authorList>
            <person name="Qu G."/>
        </authorList>
    </citation>
    <scope>NUCLEOTIDE SEQUENCE</scope>
    <source>
        <strain evidence="9">C.B.Clarke</strain>
        <tissue evidence="9">Leaf</tissue>
    </source>
</reference>
<dbReference type="GO" id="GO:0004553">
    <property type="term" value="F:hydrolase activity, hydrolyzing O-glycosyl compounds"/>
    <property type="evidence" value="ECO:0007669"/>
    <property type="project" value="InterPro"/>
</dbReference>
<name>A0A833QDF7_9POAL</name>
<evidence type="ECO:0000256" key="2">
    <source>
        <dbReference type="ARBA" id="ARBA00022801"/>
    </source>
</evidence>
<evidence type="ECO:0000256" key="5">
    <source>
        <dbReference type="PIRSR" id="PIRSR005604-1"/>
    </source>
</evidence>
<comment type="caution">
    <text evidence="9">The sequence shown here is derived from an EMBL/GenBank/DDBJ whole genome shotgun (WGS) entry which is preliminary data.</text>
</comment>
<comment type="PTM">
    <text evidence="6">Contains at least one intrachain disulfide bond essential for its enzymatic activity.</text>
</comment>
<feature type="chain" id="PRO_5033093212" description="Xyloglucan endotransglucosylase/hydrolase" evidence="6">
    <location>
        <begin position="23"/>
        <end position="337"/>
    </location>
</feature>
<keyword evidence="2 6" id="KW-0378">Hydrolase</keyword>
<organism evidence="9 10">
    <name type="scientific">Carex littledalei</name>
    <dbReference type="NCBI Taxonomy" id="544730"/>
    <lineage>
        <taxon>Eukaryota</taxon>
        <taxon>Viridiplantae</taxon>
        <taxon>Streptophyta</taxon>
        <taxon>Embryophyta</taxon>
        <taxon>Tracheophyta</taxon>
        <taxon>Spermatophyta</taxon>
        <taxon>Magnoliopsida</taxon>
        <taxon>Liliopsida</taxon>
        <taxon>Poales</taxon>
        <taxon>Cyperaceae</taxon>
        <taxon>Cyperoideae</taxon>
        <taxon>Cariceae</taxon>
        <taxon>Carex</taxon>
        <taxon>Carex subgen. Euthyceras</taxon>
    </lineage>
</organism>
<feature type="active site" description="Nucleophile" evidence="5">
    <location>
        <position position="107"/>
    </location>
</feature>
<dbReference type="PROSITE" id="PS51762">
    <property type="entry name" value="GH16_2"/>
    <property type="match status" value="1"/>
</dbReference>
<dbReference type="EMBL" id="SWLB01000021">
    <property type="protein sequence ID" value="KAF3324820.1"/>
    <property type="molecule type" value="Genomic_DNA"/>
</dbReference>
<dbReference type="PIRSF" id="PIRSF005604">
    <property type="entry name" value="XET"/>
    <property type="match status" value="1"/>
</dbReference>
<evidence type="ECO:0000256" key="7">
    <source>
        <dbReference type="SAM" id="MobiDB-lite"/>
    </source>
</evidence>
<keyword evidence="6" id="KW-0134">Cell wall</keyword>
<evidence type="ECO:0000259" key="8">
    <source>
        <dbReference type="PROSITE" id="PS51762"/>
    </source>
</evidence>
<protein>
    <recommendedName>
        <fullName evidence="6">Xyloglucan endotransglucosylase/hydrolase</fullName>
        <ecNumber evidence="6">2.4.1.207</ecNumber>
    </recommendedName>
</protein>
<dbReference type="GO" id="GO:0042546">
    <property type="term" value="P:cell wall biogenesis"/>
    <property type="evidence" value="ECO:0007669"/>
    <property type="project" value="InterPro"/>
</dbReference>
<dbReference type="Pfam" id="PF06955">
    <property type="entry name" value="XET_C"/>
    <property type="match status" value="1"/>
</dbReference>
<dbReference type="Proteomes" id="UP000623129">
    <property type="component" value="Unassembled WGS sequence"/>
</dbReference>
<accession>A0A833QDF7</accession>
<keyword evidence="4 6" id="KW-0326">Glycosidase</keyword>
<feature type="region of interest" description="Disordered" evidence="7">
    <location>
        <begin position="307"/>
        <end position="337"/>
    </location>
</feature>
<evidence type="ECO:0000313" key="10">
    <source>
        <dbReference type="Proteomes" id="UP000623129"/>
    </source>
</evidence>
<evidence type="ECO:0000256" key="4">
    <source>
        <dbReference type="ARBA" id="ARBA00023295"/>
    </source>
</evidence>
<keyword evidence="10" id="KW-1185">Reference proteome</keyword>
<keyword evidence="6" id="KW-0052">Apoplast</keyword>
<sequence>MDCKMKILISIMLSGLVSSAMAINTRTLAFNEAYLPLFGHHNVHRSDDDRHVRLLLDRSSGSGFISSDMYQHGLFSALIKLPSDYTAGVVVAFYTSNGDKFEKTHDELDFEFLGNIKGKEWRVQTNIYGNGSTSRGREERYLMPFNPTKEFHRYSILWTNETIIFYIDETPIREVRRTEAMGGDYPSKPMSLYATIWDASNWATSGGKYKVNYKYSPFTSEFHDLSLVGCRVDPIQMVPTSTENCTAANSDLMTTGLTVITPDKRKAMRAFREKFMTYSACYDTLRYPEKLPECEIVEAEKRRFKDSGHLKFSHHRRHRSSRARSSTATDPSKHSSM</sequence>